<dbReference type="OrthoDB" id="1524985at2"/>
<feature type="transmembrane region" description="Helical" evidence="1">
    <location>
        <begin position="91"/>
        <end position="109"/>
    </location>
</feature>
<dbReference type="Proteomes" id="UP000253383">
    <property type="component" value="Unassembled WGS sequence"/>
</dbReference>
<feature type="transmembrane region" description="Helical" evidence="1">
    <location>
        <begin position="38"/>
        <end position="55"/>
    </location>
</feature>
<dbReference type="PROSITE" id="PS51257">
    <property type="entry name" value="PROKAR_LIPOPROTEIN"/>
    <property type="match status" value="1"/>
</dbReference>
<proteinExistence type="predicted"/>
<name>A0A368JGA8_9BACT</name>
<protein>
    <submittedName>
        <fullName evidence="2">VanZ family protein</fullName>
    </submittedName>
</protein>
<keyword evidence="1" id="KW-0812">Transmembrane</keyword>
<keyword evidence="1" id="KW-1133">Transmembrane helix</keyword>
<reference evidence="2 3" key="1">
    <citation type="submission" date="2018-07" db="EMBL/GenBank/DDBJ databases">
        <title>Genome analysis of Larkinella rosea.</title>
        <authorList>
            <person name="Zhou Z."/>
            <person name="Wang G."/>
        </authorList>
    </citation>
    <scope>NUCLEOTIDE SEQUENCE [LARGE SCALE GENOMIC DNA]</scope>
    <source>
        <strain evidence="3">zzj9</strain>
    </source>
</reference>
<keyword evidence="3" id="KW-1185">Reference proteome</keyword>
<evidence type="ECO:0000256" key="1">
    <source>
        <dbReference type="SAM" id="Phobius"/>
    </source>
</evidence>
<dbReference type="AlphaFoldDB" id="A0A368JGA8"/>
<dbReference type="RefSeq" id="WP_114409051.1">
    <property type="nucleotide sequence ID" value="NZ_QOWE01000026.1"/>
</dbReference>
<comment type="caution">
    <text evidence="2">The sequence shown here is derived from an EMBL/GenBank/DDBJ whole genome shotgun (WGS) entry which is preliminary data.</text>
</comment>
<feature type="transmembrane region" description="Helical" evidence="1">
    <location>
        <begin position="7"/>
        <end position="26"/>
    </location>
</feature>
<keyword evidence="1" id="KW-0472">Membrane</keyword>
<dbReference type="PANTHER" id="PTHR28008:SF1">
    <property type="entry name" value="DOMAIN PROTEIN, PUTATIVE (AFU_ORTHOLOGUE AFUA_3G10980)-RELATED"/>
    <property type="match status" value="1"/>
</dbReference>
<evidence type="ECO:0000313" key="3">
    <source>
        <dbReference type="Proteomes" id="UP000253383"/>
    </source>
</evidence>
<gene>
    <name evidence="2" type="ORF">DUE52_26230</name>
</gene>
<organism evidence="2 3">
    <name type="scientific">Larkinella punicea</name>
    <dbReference type="NCBI Taxonomy" id="2315727"/>
    <lineage>
        <taxon>Bacteria</taxon>
        <taxon>Pseudomonadati</taxon>
        <taxon>Bacteroidota</taxon>
        <taxon>Cytophagia</taxon>
        <taxon>Cytophagales</taxon>
        <taxon>Spirosomataceae</taxon>
        <taxon>Larkinella</taxon>
    </lineage>
</organism>
<evidence type="ECO:0000313" key="2">
    <source>
        <dbReference type="EMBL" id="RCR66572.1"/>
    </source>
</evidence>
<dbReference type="PANTHER" id="PTHR28008">
    <property type="entry name" value="DOMAIN PROTEIN, PUTATIVE (AFU_ORTHOLOGUE AFUA_3G10980)-RELATED"/>
    <property type="match status" value="1"/>
</dbReference>
<sequence length="115" mass="13127">MRLEVLVKWAAIGWTIIVFIGCAWPSDYPSPEMTVDDKFLHISIFGLWGFLWGTVYRFPLRLFVIGVVYGFLIEIYQLVMPINRNFEWLDLAADAVGVAGGLLVSTILMRRIMKG</sequence>
<dbReference type="EMBL" id="QOWE01000026">
    <property type="protein sequence ID" value="RCR66572.1"/>
    <property type="molecule type" value="Genomic_DNA"/>
</dbReference>
<accession>A0A368JGA8</accession>
<feature type="transmembrane region" description="Helical" evidence="1">
    <location>
        <begin position="62"/>
        <end position="79"/>
    </location>
</feature>